<dbReference type="GO" id="GO:0008146">
    <property type="term" value="F:sulfotransferase activity"/>
    <property type="evidence" value="ECO:0007669"/>
    <property type="project" value="InterPro"/>
</dbReference>
<dbReference type="AlphaFoldDB" id="A0A1B0C9Z3"/>
<reference evidence="4" key="1">
    <citation type="submission" date="2020-05" db="UniProtKB">
        <authorList>
            <consortium name="EnsemblMetazoa"/>
        </authorList>
    </citation>
    <scope>IDENTIFICATION</scope>
    <source>
        <strain evidence="4">Jacobina</strain>
    </source>
</reference>
<dbReference type="VEuPathDB" id="VectorBase:LLOJ000765"/>
<evidence type="ECO:0000256" key="2">
    <source>
        <dbReference type="ARBA" id="ARBA00022679"/>
    </source>
</evidence>
<comment type="similarity">
    <text evidence="1">Belongs to the sulfotransferase 1 family.</text>
</comment>
<accession>A0A1B0C9Z3</accession>
<dbReference type="EMBL" id="AJWK01003071">
    <property type="status" value="NOT_ANNOTATED_CDS"/>
    <property type="molecule type" value="Genomic_DNA"/>
</dbReference>
<dbReference type="PANTHER" id="PTHR11783">
    <property type="entry name" value="SULFOTRANSFERASE SULT"/>
    <property type="match status" value="1"/>
</dbReference>
<dbReference type="InterPro" id="IPR000863">
    <property type="entry name" value="Sulfotransferase_dom"/>
</dbReference>
<sequence>MVWQICNDLDFEKGKSIELYERSPFLEAGTILNMESNAQSMGKIDALPSPRVIKSHLPAPLLPKGIWTVKPRIIYIARNIKDTAISFYHLYRNIFGYRGTFNDYMEAFLGDAVLFTPLEGHITDYWNIKNESNVLFLTYEEMKKDLKEVLRKTSKFLGKTYSEDQIKALEDHLSFNKMASNKSVNFEGHLIELSTITRSDRDMEFKFMRKGKVGSYNEEMTPEMIEQFDTQIRKRHSEYKAAPELLDIFLGKA</sequence>
<proteinExistence type="inferred from homology"/>
<protein>
    <recommendedName>
        <fullName evidence="3">Sulfotransferase domain-containing protein</fullName>
    </recommendedName>
</protein>
<feature type="domain" description="Sulfotransferase" evidence="3">
    <location>
        <begin position="1"/>
        <end position="235"/>
    </location>
</feature>
<dbReference type="VEuPathDB" id="VectorBase:LLONM1_009977"/>
<evidence type="ECO:0000313" key="5">
    <source>
        <dbReference type="Proteomes" id="UP000092461"/>
    </source>
</evidence>
<dbReference type="Pfam" id="PF00685">
    <property type="entry name" value="Sulfotransfer_1"/>
    <property type="match status" value="1"/>
</dbReference>
<dbReference type="Gene3D" id="3.40.50.300">
    <property type="entry name" value="P-loop containing nucleotide triphosphate hydrolases"/>
    <property type="match status" value="1"/>
</dbReference>
<keyword evidence="5" id="KW-1185">Reference proteome</keyword>
<dbReference type="InterPro" id="IPR027417">
    <property type="entry name" value="P-loop_NTPase"/>
</dbReference>
<keyword evidence="2" id="KW-0808">Transferase</keyword>
<dbReference type="Proteomes" id="UP000092461">
    <property type="component" value="Unassembled WGS sequence"/>
</dbReference>
<dbReference type="EMBL" id="AJWK01003072">
    <property type="status" value="NOT_ANNOTATED_CDS"/>
    <property type="molecule type" value="Genomic_DNA"/>
</dbReference>
<organism evidence="4 5">
    <name type="scientific">Lutzomyia longipalpis</name>
    <name type="common">Sand fly</name>
    <dbReference type="NCBI Taxonomy" id="7200"/>
    <lineage>
        <taxon>Eukaryota</taxon>
        <taxon>Metazoa</taxon>
        <taxon>Ecdysozoa</taxon>
        <taxon>Arthropoda</taxon>
        <taxon>Hexapoda</taxon>
        <taxon>Insecta</taxon>
        <taxon>Pterygota</taxon>
        <taxon>Neoptera</taxon>
        <taxon>Endopterygota</taxon>
        <taxon>Diptera</taxon>
        <taxon>Nematocera</taxon>
        <taxon>Psychodoidea</taxon>
        <taxon>Psychodidae</taxon>
        <taxon>Lutzomyia</taxon>
        <taxon>Lutzomyia</taxon>
    </lineage>
</organism>
<dbReference type="SUPFAM" id="SSF52540">
    <property type="entry name" value="P-loop containing nucleoside triphosphate hydrolases"/>
    <property type="match status" value="1"/>
</dbReference>
<evidence type="ECO:0000259" key="3">
    <source>
        <dbReference type="Pfam" id="PF00685"/>
    </source>
</evidence>
<evidence type="ECO:0000256" key="1">
    <source>
        <dbReference type="ARBA" id="ARBA00005771"/>
    </source>
</evidence>
<name>A0A1B0C9Z3_LUTLO</name>
<dbReference type="EnsemblMetazoa" id="LLOJ000765-RA">
    <property type="protein sequence ID" value="LLOJ000765-PA"/>
    <property type="gene ID" value="LLOJ000765"/>
</dbReference>
<evidence type="ECO:0000313" key="4">
    <source>
        <dbReference type="EnsemblMetazoa" id="LLOJ000765-PA"/>
    </source>
</evidence>